<dbReference type="OrthoDB" id="9801642at2"/>
<evidence type="ECO:0000256" key="6">
    <source>
        <dbReference type="ARBA" id="ARBA00022556"/>
    </source>
</evidence>
<evidence type="ECO:0000256" key="7">
    <source>
        <dbReference type="ARBA" id="ARBA00022676"/>
    </source>
</evidence>
<dbReference type="GO" id="GO:0008915">
    <property type="term" value="F:lipid-A-disaccharide synthase activity"/>
    <property type="evidence" value="ECO:0007669"/>
    <property type="project" value="UniProtKB-UniRule"/>
</dbReference>
<dbReference type="AlphaFoldDB" id="A0A1C3RCS5"/>
<dbReference type="GO" id="GO:0016020">
    <property type="term" value="C:membrane"/>
    <property type="evidence" value="ECO:0007669"/>
    <property type="project" value="GOC"/>
</dbReference>
<dbReference type="GO" id="GO:0005543">
    <property type="term" value="F:phospholipid binding"/>
    <property type="evidence" value="ECO:0007669"/>
    <property type="project" value="TreeGrafter"/>
</dbReference>
<dbReference type="InterPro" id="IPR003835">
    <property type="entry name" value="Glyco_trans_19"/>
</dbReference>
<dbReference type="NCBIfam" id="TIGR00215">
    <property type="entry name" value="lpxB"/>
    <property type="match status" value="1"/>
</dbReference>
<dbReference type="Pfam" id="PF02684">
    <property type="entry name" value="LpxB"/>
    <property type="match status" value="1"/>
</dbReference>
<proteinExistence type="inferred from homology"/>
<comment type="similarity">
    <text evidence="2 11">Belongs to the LpxB family.</text>
</comment>
<keyword evidence="5 11" id="KW-0444">Lipid biosynthesis</keyword>
<evidence type="ECO:0000256" key="5">
    <source>
        <dbReference type="ARBA" id="ARBA00022516"/>
    </source>
</evidence>
<evidence type="ECO:0000256" key="8">
    <source>
        <dbReference type="ARBA" id="ARBA00022679"/>
    </source>
</evidence>
<organism evidence="12 13">
    <name type="scientific">Candidatus Terasakiella magnetica</name>
    <dbReference type="NCBI Taxonomy" id="1867952"/>
    <lineage>
        <taxon>Bacteria</taxon>
        <taxon>Pseudomonadati</taxon>
        <taxon>Pseudomonadota</taxon>
        <taxon>Alphaproteobacteria</taxon>
        <taxon>Rhodospirillales</taxon>
        <taxon>Terasakiellaceae</taxon>
        <taxon>Terasakiella</taxon>
    </lineage>
</organism>
<evidence type="ECO:0000313" key="13">
    <source>
        <dbReference type="Proteomes" id="UP000231658"/>
    </source>
</evidence>
<dbReference type="SUPFAM" id="SSF53756">
    <property type="entry name" value="UDP-Glycosyltransferase/glycogen phosphorylase"/>
    <property type="match status" value="1"/>
</dbReference>
<comment type="pathway">
    <text evidence="11">Bacterial outer membrane biogenesis; LPS lipid A biosynthesis.</text>
</comment>
<evidence type="ECO:0000256" key="2">
    <source>
        <dbReference type="ARBA" id="ARBA00007868"/>
    </source>
</evidence>
<comment type="catalytic activity">
    <reaction evidence="10 11">
        <text>a lipid X + a UDP-2-N,3-O-bis[(3R)-3-hydroxyacyl]-alpha-D-glucosamine = a lipid A disaccharide + UDP + H(+)</text>
        <dbReference type="Rhea" id="RHEA:67828"/>
        <dbReference type="ChEBI" id="CHEBI:15378"/>
        <dbReference type="ChEBI" id="CHEBI:58223"/>
        <dbReference type="ChEBI" id="CHEBI:137748"/>
        <dbReference type="ChEBI" id="CHEBI:176338"/>
        <dbReference type="ChEBI" id="CHEBI:176343"/>
        <dbReference type="EC" id="2.4.1.182"/>
    </reaction>
</comment>
<gene>
    <name evidence="11 12" type="primary">lpxB</name>
    <name evidence="12" type="ORF">MTBPR1_10281</name>
</gene>
<dbReference type="EMBL" id="FLYE01000001">
    <property type="protein sequence ID" value="SCA55034.1"/>
    <property type="molecule type" value="Genomic_DNA"/>
</dbReference>
<accession>A0A1C3RCS5</accession>
<reference evidence="12 13" key="1">
    <citation type="submission" date="2016-07" db="EMBL/GenBank/DDBJ databases">
        <authorList>
            <person name="Lefevre C.T."/>
        </authorList>
    </citation>
    <scope>NUCLEOTIDE SEQUENCE [LARGE SCALE GENOMIC DNA]</scope>
    <source>
        <strain evidence="12">PR1</strain>
    </source>
</reference>
<evidence type="ECO:0000256" key="3">
    <source>
        <dbReference type="ARBA" id="ARBA00012687"/>
    </source>
</evidence>
<evidence type="ECO:0000313" key="12">
    <source>
        <dbReference type="EMBL" id="SCA55034.1"/>
    </source>
</evidence>
<evidence type="ECO:0000256" key="1">
    <source>
        <dbReference type="ARBA" id="ARBA00002056"/>
    </source>
</evidence>
<keyword evidence="7 11" id="KW-0328">Glycosyltransferase</keyword>
<evidence type="ECO:0000256" key="9">
    <source>
        <dbReference type="ARBA" id="ARBA00023098"/>
    </source>
</evidence>
<dbReference type="RefSeq" id="WP_069185754.1">
    <property type="nucleotide sequence ID" value="NZ_FLYE01000001.1"/>
</dbReference>
<protein>
    <recommendedName>
        <fullName evidence="4 11">Lipid-A-disaccharide synthase</fullName>
        <ecNumber evidence="3 11">2.4.1.182</ecNumber>
    </recommendedName>
</protein>
<dbReference type="UniPathway" id="UPA00973"/>
<dbReference type="Proteomes" id="UP000231658">
    <property type="component" value="Unassembled WGS sequence"/>
</dbReference>
<sequence>MKTPLIYLIAGEPSGDLLGARLMKALKAKTNGQVRFCGIGGPHMCEEGLESLFDMSELTVMGLAEVLPHIPKILRRIKQTAQDVESQKPDCLITIDAPGFTFRVAKKLKGKNIPLIHYVAPTVWAWKPGRAKKIAQFLDHLMVILPFEPPYFEKEGLKTTFVGHSVIESGIDDISAAAFKERHGIPADVPLLCMLPGSRQTETSQLLPIFKDAVTSLKAKYPNLRIVLPTVSTVSQYVKEMTMEWGIPILIVEGDDEKFGAFKAADVALAASGTVSLELALAKTPSVITYRMKKMTHFLAKRLVKVKYASIVNLLHDRYVIPELIQDDCTPENIVTEVSKILDDAKHRHTQDAEIETAMKKLGLGDGQKPSERAADCVLSLLQKDVS</sequence>
<keyword evidence="8 11" id="KW-0808">Transferase</keyword>
<dbReference type="HAMAP" id="MF_00392">
    <property type="entry name" value="LpxB"/>
    <property type="match status" value="1"/>
</dbReference>
<dbReference type="Gene3D" id="3.40.50.2000">
    <property type="entry name" value="Glycogen Phosphorylase B"/>
    <property type="match status" value="1"/>
</dbReference>
<keyword evidence="9 11" id="KW-0443">Lipid metabolism</keyword>
<keyword evidence="13" id="KW-1185">Reference proteome</keyword>
<dbReference type="EC" id="2.4.1.182" evidence="3 11"/>
<evidence type="ECO:0000256" key="10">
    <source>
        <dbReference type="ARBA" id="ARBA00048975"/>
    </source>
</evidence>
<dbReference type="STRING" id="1867952.MTBPR1_10281"/>
<dbReference type="PANTHER" id="PTHR30372:SF4">
    <property type="entry name" value="LIPID-A-DISACCHARIDE SYNTHASE, MITOCHONDRIAL-RELATED"/>
    <property type="match status" value="1"/>
</dbReference>
<evidence type="ECO:0000256" key="4">
    <source>
        <dbReference type="ARBA" id="ARBA00020902"/>
    </source>
</evidence>
<dbReference type="PANTHER" id="PTHR30372">
    <property type="entry name" value="LIPID-A-DISACCHARIDE SYNTHASE"/>
    <property type="match status" value="1"/>
</dbReference>
<dbReference type="GO" id="GO:0009245">
    <property type="term" value="P:lipid A biosynthetic process"/>
    <property type="evidence" value="ECO:0007669"/>
    <property type="project" value="UniProtKB-UniRule"/>
</dbReference>
<evidence type="ECO:0000256" key="11">
    <source>
        <dbReference type="HAMAP-Rule" id="MF_00392"/>
    </source>
</evidence>
<name>A0A1C3RCS5_9PROT</name>
<keyword evidence="6 11" id="KW-0441">Lipid A biosynthesis</keyword>
<comment type="function">
    <text evidence="1 11">Condensation of UDP-2,3-diacylglucosamine and 2,3-diacylglucosamine-1-phosphate to form lipid A disaccharide, a precursor of lipid A, a phosphorylated glycolipid that anchors the lipopolysaccharide to the outer membrane of the cell.</text>
</comment>